<protein>
    <submittedName>
        <fullName evidence="1">Uncharacterized protein</fullName>
    </submittedName>
</protein>
<accession>A0ACB9EGM8</accession>
<dbReference type="EMBL" id="CM042048">
    <property type="protein sequence ID" value="KAI3757967.1"/>
    <property type="molecule type" value="Genomic_DNA"/>
</dbReference>
<reference evidence="2" key="1">
    <citation type="journal article" date="2022" name="Mol. Ecol. Resour.">
        <title>The genomes of chicory, endive, great burdock and yacon provide insights into Asteraceae palaeo-polyploidization history and plant inulin production.</title>
        <authorList>
            <person name="Fan W."/>
            <person name="Wang S."/>
            <person name="Wang H."/>
            <person name="Wang A."/>
            <person name="Jiang F."/>
            <person name="Liu H."/>
            <person name="Zhao H."/>
            <person name="Xu D."/>
            <person name="Zhang Y."/>
        </authorList>
    </citation>
    <scope>NUCLEOTIDE SEQUENCE [LARGE SCALE GENOMIC DNA]</scope>
    <source>
        <strain evidence="2">cv. Niubang</strain>
    </source>
</reference>
<name>A0ACB9EGM8_ARCLA</name>
<evidence type="ECO:0000313" key="1">
    <source>
        <dbReference type="EMBL" id="KAI3757967.1"/>
    </source>
</evidence>
<proteinExistence type="predicted"/>
<gene>
    <name evidence="1" type="ORF">L6452_05513</name>
</gene>
<sequence>MIKIGLTLNHLERHSKAEVVVSQKGCGGGGSIGTKAILDEGFEVVSNCIPPPLLDTTVCAFECLQIDTKQVFTSSLSLSHTGKRSGKARADKDVER</sequence>
<evidence type="ECO:0000313" key="2">
    <source>
        <dbReference type="Proteomes" id="UP001055879"/>
    </source>
</evidence>
<dbReference type="Proteomes" id="UP001055879">
    <property type="component" value="Linkage Group LG02"/>
</dbReference>
<keyword evidence="2" id="KW-1185">Reference proteome</keyword>
<comment type="caution">
    <text evidence="1">The sequence shown here is derived from an EMBL/GenBank/DDBJ whole genome shotgun (WGS) entry which is preliminary data.</text>
</comment>
<organism evidence="1 2">
    <name type="scientific">Arctium lappa</name>
    <name type="common">Greater burdock</name>
    <name type="synonym">Lappa major</name>
    <dbReference type="NCBI Taxonomy" id="4217"/>
    <lineage>
        <taxon>Eukaryota</taxon>
        <taxon>Viridiplantae</taxon>
        <taxon>Streptophyta</taxon>
        <taxon>Embryophyta</taxon>
        <taxon>Tracheophyta</taxon>
        <taxon>Spermatophyta</taxon>
        <taxon>Magnoliopsida</taxon>
        <taxon>eudicotyledons</taxon>
        <taxon>Gunneridae</taxon>
        <taxon>Pentapetalae</taxon>
        <taxon>asterids</taxon>
        <taxon>campanulids</taxon>
        <taxon>Asterales</taxon>
        <taxon>Asteraceae</taxon>
        <taxon>Carduoideae</taxon>
        <taxon>Cardueae</taxon>
        <taxon>Arctiinae</taxon>
        <taxon>Arctium</taxon>
    </lineage>
</organism>
<reference evidence="1 2" key="2">
    <citation type="journal article" date="2022" name="Mol. Ecol. Resour.">
        <title>The genomes of chicory, endive, great burdock and yacon provide insights into Asteraceae paleo-polyploidization history and plant inulin production.</title>
        <authorList>
            <person name="Fan W."/>
            <person name="Wang S."/>
            <person name="Wang H."/>
            <person name="Wang A."/>
            <person name="Jiang F."/>
            <person name="Liu H."/>
            <person name="Zhao H."/>
            <person name="Xu D."/>
            <person name="Zhang Y."/>
        </authorList>
    </citation>
    <scope>NUCLEOTIDE SEQUENCE [LARGE SCALE GENOMIC DNA]</scope>
    <source>
        <strain evidence="2">cv. Niubang</strain>
    </source>
</reference>